<comment type="caution">
    <text evidence="7">Lacks conserved residue(s) required for the propagation of feature annotation.</text>
</comment>
<dbReference type="PANTHER" id="PTHR46471:SF2">
    <property type="entry name" value="CHITIN DEACETYLASE-RELATED"/>
    <property type="match status" value="1"/>
</dbReference>
<evidence type="ECO:0000256" key="2">
    <source>
        <dbReference type="ARBA" id="ARBA00022669"/>
    </source>
</evidence>
<feature type="domain" description="NodB homology" evidence="10">
    <location>
        <begin position="146"/>
        <end position="332"/>
    </location>
</feature>
<dbReference type="PANTHER" id="PTHR46471">
    <property type="entry name" value="CHITIN DEACETYLASE"/>
    <property type="match status" value="1"/>
</dbReference>
<dbReference type="OrthoDB" id="407355at2759"/>
<dbReference type="Pfam" id="PF00187">
    <property type="entry name" value="Chitin_bind_1"/>
    <property type="match status" value="2"/>
</dbReference>
<accession>A0A9N8ZBZ5</accession>
<keyword evidence="5" id="KW-0378">Hydrolase</keyword>
<comment type="cofactor">
    <cofactor evidence="1">
        <name>Co(2+)</name>
        <dbReference type="ChEBI" id="CHEBI:48828"/>
    </cofactor>
</comment>
<evidence type="ECO:0000259" key="10">
    <source>
        <dbReference type="PROSITE" id="PS51677"/>
    </source>
</evidence>
<dbReference type="SMART" id="SM00270">
    <property type="entry name" value="ChtBD1"/>
    <property type="match status" value="2"/>
</dbReference>
<feature type="disulfide bond" evidence="7">
    <location>
        <begin position="55"/>
        <end position="67"/>
    </location>
</feature>
<feature type="disulfide bond" evidence="7">
    <location>
        <begin position="96"/>
        <end position="108"/>
    </location>
</feature>
<evidence type="ECO:0000259" key="9">
    <source>
        <dbReference type="PROSITE" id="PS50941"/>
    </source>
</evidence>
<keyword evidence="7" id="KW-1015">Disulfide bond</keyword>
<dbReference type="Pfam" id="PF01522">
    <property type="entry name" value="Polysacc_deac_1"/>
    <property type="match status" value="1"/>
</dbReference>
<comment type="caution">
    <text evidence="11">The sequence shown here is derived from an EMBL/GenBank/DDBJ whole genome shotgun (WGS) entry which is preliminary data.</text>
</comment>
<evidence type="ECO:0000256" key="6">
    <source>
        <dbReference type="ARBA" id="ARBA00023277"/>
    </source>
</evidence>
<reference evidence="11" key="1">
    <citation type="submission" date="2021-06" db="EMBL/GenBank/DDBJ databases">
        <authorList>
            <person name="Kallberg Y."/>
            <person name="Tangrot J."/>
            <person name="Rosling A."/>
        </authorList>
    </citation>
    <scope>NUCLEOTIDE SEQUENCE</scope>
    <source>
        <strain evidence="11">UK204</strain>
    </source>
</reference>
<evidence type="ECO:0000256" key="5">
    <source>
        <dbReference type="ARBA" id="ARBA00022801"/>
    </source>
</evidence>
<dbReference type="InterPro" id="IPR011330">
    <property type="entry name" value="Glyco_hydro/deAcase_b/a-brl"/>
</dbReference>
<feature type="disulfide bond" evidence="7">
    <location>
        <begin position="101"/>
        <end position="115"/>
    </location>
</feature>
<keyword evidence="2 7" id="KW-0147">Chitin-binding</keyword>
<dbReference type="EMBL" id="CAJVPQ010000527">
    <property type="protein sequence ID" value="CAG8489648.1"/>
    <property type="molecule type" value="Genomic_DNA"/>
</dbReference>
<evidence type="ECO:0000256" key="1">
    <source>
        <dbReference type="ARBA" id="ARBA00001941"/>
    </source>
</evidence>
<keyword evidence="12" id="KW-1185">Reference proteome</keyword>
<feature type="chain" id="PRO_5040203662" evidence="8">
    <location>
        <begin position="25"/>
        <end position="362"/>
    </location>
</feature>
<feature type="disulfide bond" evidence="7">
    <location>
        <begin position="60"/>
        <end position="74"/>
    </location>
</feature>
<organism evidence="11 12">
    <name type="scientific">Funneliformis caledonium</name>
    <dbReference type="NCBI Taxonomy" id="1117310"/>
    <lineage>
        <taxon>Eukaryota</taxon>
        <taxon>Fungi</taxon>
        <taxon>Fungi incertae sedis</taxon>
        <taxon>Mucoromycota</taxon>
        <taxon>Glomeromycotina</taxon>
        <taxon>Glomeromycetes</taxon>
        <taxon>Glomerales</taxon>
        <taxon>Glomeraceae</taxon>
        <taxon>Funneliformis</taxon>
    </lineage>
</organism>
<evidence type="ECO:0000256" key="8">
    <source>
        <dbReference type="SAM" id="SignalP"/>
    </source>
</evidence>
<sequence length="362" mass="39990">MKGLKVRFLVVLVITLCILNVIDAGTIPTPRNLLKARDLQVSTDGKCGATAGKRCPDGLCCSQYNFCGSSSAYCSTGCQSSFGTYGRCGATAGTRCPDGSCCSQYNFCGSTSDYCSTGCQSSFGTCGTPTPGSGEVEQFDKCTKSNTIALTFDDGPRNVTAKLLDDLKANNAKATFFMNGHAFPEHCIYDYAAILQRAYKEGHQIASHTWSHPHLTQVSEAEINYQLEQNEIAFKKIIGAIPIYARPPFGEHNALVRKVLKQRGYKMIMWDIDTLDWQGDLQQSIRIFDSEMNRSPQPNLHIVLNHDRVDTTSTTLGLYEIKDGLKRGYKVTTVGDCVGQSNQNDWYRDIGEFQTPDSTWKY</sequence>
<dbReference type="SUPFAM" id="SSF57016">
    <property type="entry name" value="Plant lectins/antimicrobial peptides"/>
    <property type="match status" value="2"/>
</dbReference>
<dbReference type="InterPro" id="IPR002509">
    <property type="entry name" value="NODB_dom"/>
</dbReference>
<feature type="domain" description="Chitin-binding type-1" evidence="9">
    <location>
        <begin position="44"/>
        <end position="90"/>
    </location>
</feature>
<feature type="domain" description="Chitin-binding type-1" evidence="9">
    <location>
        <begin position="93"/>
        <end position="128"/>
    </location>
</feature>
<dbReference type="Gene3D" id="3.20.20.370">
    <property type="entry name" value="Glycoside hydrolase/deacetylase"/>
    <property type="match status" value="1"/>
</dbReference>
<dbReference type="GO" id="GO:0008061">
    <property type="term" value="F:chitin binding"/>
    <property type="evidence" value="ECO:0007669"/>
    <property type="project" value="UniProtKB-UniRule"/>
</dbReference>
<dbReference type="SUPFAM" id="SSF88713">
    <property type="entry name" value="Glycoside hydrolase/deacetylase"/>
    <property type="match status" value="1"/>
</dbReference>
<evidence type="ECO:0000256" key="4">
    <source>
        <dbReference type="ARBA" id="ARBA00022729"/>
    </source>
</evidence>
<name>A0A9N8ZBZ5_9GLOM</name>
<evidence type="ECO:0000256" key="7">
    <source>
        <dbReference type="PROSITE-ProRule" id="PRU00261"/>
    </source>
</evidence>
<evidence type="ECO:0000313" key="12">
    <source>
        <dbReference type="Proteomes" id="UP000789570"/>
    </source>
</evidence>
<keyword evidence="6" id="KW-0119">Carbohydrate metabolism</keyword>
<dbReference type="CDD" id="cd00035">
    <property type="entry name" value="ChtBD1"/>
    <property type="match status" value="1"/>
</dbReference>
<evidence type="ECO:0000256" key="3">
    <source>
        <dbReference type="ARBA" id="ARBA00022723"/>
    </source>
</evidence>
<protein>
    <submittedName>
        <fullName evidence="11">15241_t:CDS:1</fullName>
    </submittedName>
</protein>
<dbReference type="AlphaFoldDB" id="A0A9N8ZBZ5"/>
<dbReference type="CDD" id="cd10951">
    <property type="entry name" value="CE4_ClCDA_like"/>
    <property type="match status" value="1"/>
</dbReference>
<dbReference type="GO" id="GO:0016810">
    <property type="term" value="F:hydrolase activity, acting on carbon-nitrogen (but not peptide) bonds"/>
    <property type="evidence" value="ECO:0007669"/>
    <property type="project" value="InterPro"/>
</dbReference>
<keyword evidence="3" id="KW-0479">Metal-binding</keyword>
<dbReference type="GO" id="GO:0046872">
    <property type="term" value="F:metal ion binding"/>
    <property type="evidence" value="ECO:0007669"/>
    <property type="project" value="UniProtKB-KW"/>
</dbReference>
<dbReference type="CDD" id="cd11618">
    <property type="entry name" value="ChtBD1_1"/>
    <property type="match status" value="1"/>
</dbReference>
<proteinExistence type="predicted"/>
<dbReference type="InterPro" id="IPR001002">
    <property type="entry name" value="Chitin-bd_1"/>
</dbReference>
<dbReference type="Proteomes" id="UP000789570">
    <property type="component" value="Unassembled WGS sequence"/>
</dbReference>
<evidence type="ECO:0000313" key="11">
    <source>
        <dbReference type="EMBL" id="CAG8489648.1"/>
    </source>
</evidence>
<keyword evidence="4 8" id="KW-0732">Signal</keyword>
<dbReference type="GO" id="GO:0005975">
    <property type="term" value="P:carbohydrate metabolic process"/>
    <property type="evidence" value="ECO:0007669"/>
    <property type="project" value="InterPro"/>
</dbReference>
<feature type="signal peptide" evidence="8">
    <location>
        <begin position="1"/>
        <end position="24"/>
    </location>
</feature>
<dbReference type="PROSITE" id="PS51677">
    <property type="entry name" value="NODB"/>
    <property type="match status" value="1"/>
</dbReference>
<gene>
    <name evidence="11" type="ORF">FCALED_LOCUS3141</name>
</gene>
<dbReference type="Gene3D" id="3.30.60.10">
    <property type="entry name" value="Endochitinase-like"/>
    <property type="match status" value="2"/>
</dbReference>
<dbReference type="PROSITE" id="PS50941">
    <property type="entry name" value="CHIT_BIND_I_2"/>
    <property type="match status" value="2"/>
</dbReference>
<dbReference type="InterPro" id="IPR036861">
    <property type="entry name" value="Endochitinase-like_sf"/>
</dbReference>